<keyword evidence="3" id="KW-0808">Transferase</keyword>
<dbReference type="PIRSF" id="PIRSF036626">
    <property type="entry name" value="MPTBd_MobAlike"/>
    <property type="match status" value="1"/>
</dbReference>
<dbReference type="SUPFAM" id="SSF53448">
    <property type="entry name" value="Nucleotide-diphospho-sugar transferases"/>
    <property type="match status" value="1"/>
</dbReference>
<dbReference type="AlphaFoldDB" id="A0A2W5KJ62"/>
<proteinExistence type="predicted"/>
<dbReference type="InterPro" id="IPR012184">
    <property type="entry name" value="Bifunc_Mopterin-bd"/>
</dbReference>
<dbReference type="GO" id="GO:0016779">
    <property type="term" value="F:nucleotidyltransferase activity"/>
    <property type="evidence" value="ECO:0007669"/>
    <property type="project" value="UniProtKB-ARBA"/>
</dbReference>
<dbReference type="SUPFAM" id="SSF53218">
    <property type="entry name" value="Molybdenum cofactor biosynthesis proteins"/>
    <property type="match status" value="1"/>
</dbReference>
<dbReference type="InterPro" id="IPR029044">
    <property type="entry name" value="Nucleotide-diphossugar_trans"/>
</dbReference>
<keyword evidence="3" id="KW-0418">Kinase</keyword>
<evidence type="ECO:0000259" key="2">
    <source>
        <dbReference type="Pfam" id="PF12804"/>
    </source>
</evidence>
<dbReference type="Pfam" id="PF12804">
    <property type="entry name" value="NTP_transf_3"/>
    <property type="match status" value="1"/>
</dbReference>
<gene>
    <name evidence="3" type="ORF">DI565_08160</name>
</gene>
<dbReference type="CDD" id="cd03522">
    <property type="entry name" value="MoeA_like"/>
    <property type="match status" value="1"/>
</dbReference>
<protein>
    <submittedName>
        <fullName evidence="3">4-diphosphocytidyl-2C-methyl-D-erythritol kinase</fullName>
    </submittedName>
</protein>
<keyword evidence="1" id="KW-0460">Magnesium</keyword>
<dbReference type="GO" id="GO:0016301">
    <property type="term" value="F:kinase activity"/>
    <property type="evidence" value="ECO:0007669"/>
    <property type="project" value="UniProtKB-KW"/>
</dbReference>
<sequence>MKFGPVPLAAAVGAVAAHALKVRGHVLRKGARVTEADVDALAQAGVKEIVVARFGPDDVAEDEAARRIAEALAGPHARCEAPFTGRCNIFADKAGVLMVDRAAVDALNGLDEAVTFATLAEHAAVAKDAMVATVKIIPFGLPETLVAAAERLARERAPLVEIAPFTVRRVAAISTLLPGLDPKVVDKTIVTFERRLAPAGAKIVAERRIAHDEASLTRALRDLAPEKPELTVIFGASAVTDRRDVVPASIEAAGGVVDRLGMPVDPGNLLLLGRIGQTAVLGAPGCARSPKENGFDWVLNRLLARAPVGAKEIAGMGVGGLLMEIVSRPLPRAGAPEAPAKPKIAGLVLAAGRSTRMGGPNKLLEPVLGSPLVRHAAKAALGAGLSEVVVVTGHQARSVEGALEGLAVRFARNEDYAEGLSTSLKTGLAALGPDVDGVVVLLGDMPGVTSPLVRRMTAAYDPEAGAHVVAPVRGGRRGNPVLWGRRFFGELARVEGDVGGRHLLELHPEAVREIEAEDDGALIDVDTPEMLAALQRLS</sequence>
<evidence type="ECO:0000256" key="1">
    <source>
        <dbReference type="ARBA" id="ARBA00022842"/>
    </source>
</evidence>
<dbReference type="Proteomes" id="UP000249577">
    <property type="component" value="Unassembled WGS sequence"/>
</dbReference>
<dbReference type="EMBL" id="QFPN01000004">
    <property type="protein sequence ID" value="PZQ15804.1"/>
    <property type="molecule type" value="Genomic_DNA"/>
</dbReference>
<dbReference type="PANTHER" id="PTHR43777">
    <property type="entry name" value="MOLYBDENUM COFACTOR CYTIDYLYLTRANSFERASE"/>
    <property type="match status" value="1"/>
</dbReference>
<reference evidence="3 4" key="1">
    <citation type="submission" date="2017-08" db="EMBL/GenBank/DDBJ databases">
        <title>Infants hospitalized years apart are colonized by the same room-sourced microbial strains.</title>
        <authorList>
            <person name="Brooks B."/>
            <person name="Olm M.R."/>
            <person name="Firek B.A."/>
            <person name="Baker R."/>
            <person name="Thomas B.C."/>
            <person name="Morowitz M.J."/>
            <person name="Banfield J.F."/>
        </authorList>
    </citation>
    <scope>NUCLEOTIDE SEQUENCE [LARGE SCALE GENOMIC DNA]</scope>
    <source>
        <strain evidence="3">S2_005_003_R2_43</strain>
    </source>
</reference>
<dbReference type="Gene3D" id="3.90.550.10">
    <property type="entry name" value="Spore Coat Polysaccharide Biosynthesis Protein SpsA, Chain A"/>
    <property type="match status" value="1"/>
</dbReference>
<dbReference type="InterPro" id="IPR036425">
    <property type="entry name" value="MoaB/Mog-like_dom_sf"/>
</dbReference>
<evidence type="ECO:0000313" key="4">
    <source>
        <dbReference type="Proteomes" id="UP000249577"/>
    </source>
</evidence>
<name>A0A2W5KJ62_ANCNO</name>
<dbReference type="InterPro" id="IPR025877">
    <property type="entry name" value="MobA-like_NTP_Trfase"/>
</dbReference>
<organism evidence="3 4">
    <name type="scientific">Ancylobacter novellus</name>
    <name type="common">Thiobacillus novellus</name>
    <dbReference type="NCBI Taxonomy" id="921"/>
    <lineage>
        <taxon>Bacteria</taxon>
        <taxon>Pseudomonadati</taxon>
        <taxon>Pseudomonadota</taxon>
        <taxon>Alphaproteobacteria</taxon>
        <taxon>Hyphomicrobiales</taxon>
        <taxon>Xanthobacteraceae</taxon>
        <taxon>Ancylobacter</taxon>
    </lineage>
</organism>
<dbReference type="CDD" id="cd04182">
    <property type="entry name" value="GT_2_like_f"/>
    <property type="match status" value="1"/>
</dbReference>
<evidence type="ECO:0000313" key="3">
    <source>
        <dbReference type="EMBL" id="PZQ15804.1"/>
    </source>
</evidence>
<feature type="domain" description="MobA-like NTP transferase" evidence="2">
    <location>
        <begin position="346"/>
        <end position="507"/>
    </location>
</feature>
<dbReference type="Gene3D" id="3.40.980.10">
    <property type="entry name" value="MoaB/Mog-like domain"/>
    <property type="match status" value="1"/>
</dbReference>
<accession>A0A2W5KJ62</accession>
<dbReference type="PANTHER" id="PTHR43777:SF1">
    <property type="entry name" value="MOLYBDENUM COFACTOR CYTIDYLYLTRANSFERASE"/>
    <property type="match status" value="1"/>
</dbReference>
<comment type="caution">
    <text evidence="3">The sequence shown here is derived from an EMBL/GenBank/DDBJ whole genome shotgun (WGS) entry which is preliminary data.</text>
</comment>